<proteinExistence type="predicted"/>
<dbReference type="Proteomes" id="UP000789366">
    <property type="component" value="Unassembled WGS sequence"/>
</dbReference>
<sequence>FITSASRLLHICFAFASHLLSDLLSPTQTPDFNDIGLILAQLQMFHWKRKFYCSTVINVLAQALYSLFSAADGRKLILYKNVCIMTA</sequence>
<protein>
    <submittedName>
        <fullName evidence="1">6218_t:CDS:1</fullName>
    </submittedName>
</protein>
<name>A0ACA9K8K9_9GLOM</name>
<evidence type="ECO:0000313" key="1">
    <source>
        <dbReference type="EMBL" id="CAG8459494.1"/>
    </source>
</evidence>
<reference evidence="1" key="1">
    <citation type="submission" date="2021-06" db="EMBL/GenBank/DDBJ databases">
        <authorList>
            <person name="Kallberg Y."/>
            <person name="Tangrot J."/>
            <person name="Rosling A."/>
        </authorList>
    </citation>
    <scope>NUCLEOTIDE SEQUENCE</scope>
    <source>
        <strain evidence="1">28 12/20/2015</strain>
    </source>
</reference>
<keyword evidence="2" id="KW-1185">Reference proteome</keyword>
<gene>
    <name evidence="1" type="ORF">SPELUC_LOCUS1192</name>
</gene>
<dbReference type="EMBL" id="CAJVPW010000594">
    <property type="protein sequence ID" value="CAG8459494.1"/>
    <property type="molecule type" value="Genomic_DNA"/>
</dbReference>
<organism evidence="1 2">
    <name type="scientific">Cetraspora pellucida</name>
    <dbReference type="NCBI Taxonomy" id="1433469"/>
    <lineage>
        <taxon>Eukaryota</taxon>
        <taxon>Fungi</taxon>
        <taxon>Fungi incertae sedis</taxon>
        <taxon>Mucoromycota</taxon>
        <taxon>Glomeromycotina</taxon>
        <taxon>Glomeromycetes</taxon>
        <taxon>Diversisporales</taxon>
        <taxon>Gigasporaceae</taxon>
        <taxon>Cetraspora</taxon>
    </lineage>
</organism>
<comment type="caution">
    <text evidence="1">The sequence shown here is derived from an EMBL/GenBank/DDBJ whole genome shotgun (WGS) entry which is preliminary data.</text>
</comment>
<evidence type="ECO:0000313" key="2">
    <source>
        <dbReference type="Proteomes" id="UP000789366"/>
    </source>
</evidence>
<accession>A0ACA9K8K9</accession>
<feature type="non-terminal residue" evidence="1">
    <location>
        <position position="1"/>
    </location>
</feature>